<sequence length="502" mass="51382">MPVTVADLVADPALGLVLHTPGGGVDRPVSWVHVSELADPTPFLEGGELLLTTGLALRDEPVEGYVSRLAAAGVVGLGLGTGLGVDAVPADLVAAAERAGLALLEVPHRTPFIALSRSVSAALAADEYAAVARAATAQQELTRAALAPGSPAPLLQRLARQVGGWVLLLDTAGTVLEAVPAAAAGRAEALRPELDRLRSVRAPASAALTGPGETVLLQSLGNERRTRGFLAVGRPGPVHAADRHVVNAAVGLLTLRLEQSRGLDSAMAALRAALLRMLLAGEEAAVVEAVDALGERLPAEPLRVHVVLGEVGQRAAAVDVAADAAAATGSPSFSAELDGDALVLLVASDGPLPERLARLPERVPQTAVGVSGPVPWSRLADGVRQARQAAEHSRARGGGVAGFAELAGRGLPALLDPAATRAFADALLAPLVAADRAGAGDLVDSLRAWLAHHGQWEPAAAALGVHRHTLRKRMTRAGDLLGRDLDEPGTRAELWLALHPPA</sequence>
<feature type="domain" description="Purine catabolism PurC-like" evidence="1">
    <location>
        <begin position="7"/>
        <end position="123"/>
    </location>
</feature>
<gene>
    <name evidence="3" type="ORF">SAMN04488107_3168</name>
</gene>
<reference evidence="4" key="1">
    <citation type="submission" date="2017-06" db="EMBL/GenBank/DDBJ databases">
        <authorList>
            <person name="Varghese N."/>
            <person name="Submissions S."/>
        </authorList>
    </citation>
    <scope>NUCLEOTIDE SEQUENCE [LARGE SCALE GENOMIC DNA]</scope>
    <source>
        <strain evidence="4">DSM 45423</strain>
    </source>
</reference>
<dbReference type="InterPro" id="IPR042070">
    <property type="entry name" value="PucR_C-HTH_sf"/>
</dbReference>
<organism evidence="3 4">
    <name type="scientific">Geodermatophilus saharensis</name>
    <dbReference type="NCBI Taxonomy" id="1137994"/>
    <lineage>
        <taxon>Bacteria</taxon>
        <taxon>Bacillati</taxon>
        <taxon>Actinomycetota</taxon>
        <taxon>Actinomycetes</taxon>
        <taxon>Geodermatophilales</taxon>
        <taxon>Geodermatophilaceae</taxon>
        <taxon>Geodermatophilus</taxon>
    </lineage>
</organism>
<dbReference type="AlphaFoldDB" id="A0A239FY60"/>
<accession>A0A239FY60</accession>
<evidence type="ECO:0000313" key="4">
    <source>
        <dbReference type="Proteomes" id="UP000198386"/>
    </source>
</evidence>
<dbReference type="Pfam" id="PF13556">
    <property type="entry name" value="HTH_30"/>
    <property type="match status" value="1"/>
</dbReference>
<protein>
    <submittedName>
        <fullName evidence="3">Purine catabolism regulatory protein</fullName>
    </submittedName>
</protein>
<dbReference type="InterPro" id="IPR012914">
    <property type="entry name" value="PucR_dom"/>
</dbReference>
<dbReference type="Gene3D" id="1.10.10.2840">
    <property type="entry name" value="PucR C-terminal helix-turn-helix domain"/>
    <property type="match status" value="1"/>
</dbReference>
<evidence type="ECO:0000313" key="3">
    <source>
        <dbReference type="EMBL" id="SNS61408.1"/>
    </source>
</evidence>
<dbReference type="PANTHER" id="PTHR33744:SF1">
    <property type="entry name" value="DNA-BINDING TRANSCRIPTIONAL ACTIVATOR ADER"/>
    <property type="match status" value="1"/>
</dbReference>
<evidence type="ECO:0000259" key="2">
    <source>
        <dbReference type="Pfam" id="PF13556"/>
    </source>
</evidence>
<dbReference type="Proteomes" id="UP000198386">
    <property type="component" value="Unassembled WGS sequence"/>
</dbReference>
<keyword evidence="4" id="KW-1185">Reference proteome</keyword>
<dbReference type="InterPro" id="IPR025736">
    <property type="entry name" value="PucR_C-HTH_dom"/>
</dbReference>
<dbReference type="InterPro" id="IPR051448">
    <property type="entry name" value="CdaR-like_regulators"/>
</dbReference>
<name>A0A239FY60_9ACTN</name>
<dbReference type="OrthoDB" id="8450798at2"/>
<dbReference type="RefSeq" id="WP_089404870.1">
    <property type="nucleotide sequence ID" value="NZ_FZOH01000006.1"/>
</dbReference>
<dbReference type="PANTHER" id="PTHR33744">
    <property type="entry name" value="CARBOHYDRATE DIACID REGULATOR"/>
    <property type="match status" value="1"/>
</dbReference>
<dbReference type="Pfam" id="PF07905">
    <property type="entry name" value="PucR"/>
    <property type="match status" value="1"/>
</dbReference>
<proteinExistence type="predicted"/>
<dbReference type="EMBL" id="FZOH01000006">
    <property type="protein sequence ID" value="SNS61408.1"/>
    <property type="molecule type" value="Genomic_DNA"/>
</dbReference>
<evidence type="ECO:0000259" key="1">
    <source>
        <dbReference type="Pfam" id="PF07905"/>
    </source>
</evidence>
<feature type="domain" description="PucR C-terminal helix-turn-helix" evidence="2">
    <location>
        <begin position="442"/>
        <end position="499"/>
    </location>
</feature>